<feature type="non-terminal residue" evidence="2">
    <location>
        <position position="1"/>
    </location>
</feature>
<accession>A0A026WGQ6</accession>
<feature type="compositionally biased region" description="Basic and acidic residues" evidence="1">
    <location>
        <begin position="41"/>
        <end position="58"/>
    </location>
</feature>
<keyword evidence="3" id="KW-1185">Reference proteome</keyword>
<dbReference type="OMA" id="GVECRAF"/>
<evidence type="ECO:0000313" key="3">
    <source>
        <dbReference type="Proteomes" id="UP000053097"/>
    </source>
</evidence>
<feature type="region of interest" description="Disordered" evidence="1">
    <location>
        <begin position="41"/>
        <end position="67"/>
    </location>
</feature>
<sequence length="85" mass="9607">SFIAAAVFNEGYSNVLRIMKALEITIGVECRAFAEKIDAQRTQAQDRRSRDSLKESRAARKQQQLQQSEWFEEAEGILYGPGIAD</sequence>
<evidence type="ECO:0000256" key="1">
    <source>
        <dbReference type="SAM" id="MobiDB-lite"/>
    </source>
</evidence>
<dbReference type="EMBL" id="KK107258">
    <property type="protein sequence ID" value="EZA54264.1"/>
    <property type="molecule type" value="Genomic_DNA"/>
</dbReference>
<dbReference type="AlphaFoldDB" id="A0A026WGQ6"/>
<evidence type="ECO:0000313" key="2">
    <source>
        <dbReference type="EMBL" id="EZA54264.1"/>
    </source>
</evidence>
<protein>
    <submittedName>
        <fullName evidence="2">Uncharacterized protein</fullName>
    </submittedName>
</protein>
<proteinExistence type="predicted"/>
<reference evidence="2 3" key="1">
    <citation type="journal article" date="2014" name="Curr. Biol.">
        <title>The genome of the clonal raider ant Cerapachys biroi.</title>
        <authorList>
            <person name="Oxley P.R."/>
            <person name="Ji L."/>
            <person name="Fetter-Pruneda I."/>
            <person name="McKenzie S.K."/>
            <person name="Li C."/>
            <person name="Hu H."/>
            <person name="Zhang G."/>
            <person name="Kronauer D.J."/>
        </authorList>
    </citation>
    <scope>NUCLEOTIDE SEQUENCE [LARGE SCALE GENOMIC DNA]</scope>
</reference>
<dbReference type="Proteomes" id="UP000053097">
    <property type="component" value="Unassembled WGS sequence"/>
</dbReference>
<organism evidence="2 3">
    <name type="scientific">Ooceraea biroi</name>
    <name type="common">Clonal raider ant</name>
    <name type="synonym">Cerapachys biroi</name>
    <dbReference type="NCBI Taxonomy" id="2015173"/>
    <lineage>
        <taxon>Eukaryota</taxon>
        <taxon>Metazoa</taxon>
        <taxon>Ecdysozoa</taxon>
        <taxon>Arthropoda</taxon>
        <taxon>Hexapoda</taxon>
        <taxon>Insecta</taxon>
        <taxon>Pterygota</taxon>
        <taxon>Neoptera</taxon>
        <taxon>Endopterygota</taxon>
        <taxon>Hymenoptera</taxon>
        <taxon>Apocrita</taxon>
        <taxon>Aculeata</taxon>
        <taxon>Formicoidea</taxon>
        <taxon>Formicidae</taxon>
        <taxon>Dorylinae</taxon>
        <taxon>Ooceraea</taxon>
    </lineage>
</organism>
<gene>
    <name evidence="2" type="ORF">X777_06186</name>
</gene>
<name>A0A026WGQ6_OOCBI</name>